<dbReference type="EMBL" id="LQXD01000010">
    <property type="protein sequence ID" value="OIJ22968.1"/>
    <property type="molecule type" value="Genomic_DNA"/>
</dbReference>
<proteinExistence type="inferred from homology"/>
<dbReference type="GO" id="GO:0016020">
    <property type="term" value="C:membrane"/>
    <property type="evidence" value="ECO:0007669"/>
    <property type="project" value="TreeGrafter"/>
</dbReference>
<dbReference type="InterPro" id="IPR036291">
    <property type="entry name" value="NAD(P)-bd_dom_sf"/>
</dbReference>
<evidence type="ECO:0000256" key="3">
    <source>
        <dbReference type="RuleBase" id="RU000363"/>
    </source>
</evidence>
<dbReference type="PIRSF" id="PIRSF000126">
    <property type="entry name" value="11-beta-HSD1"/>
    <property type="match status" value="1"/>
</dbReference>
<accession>A0A1S2MDZ8</accession>
<dbReference type="PANTHER" id="PTHR44196:SF1">
    <property type="entry name" value="DEHYDROGENASE_REDUCTASE SDR FAMILY MEMBER 7B"/>
    <property type="match status" value="1"/>
</dbReference>
<protein>
    <submittedName>
        <fullName evidence="4">Oxidoreductase</fullName>
    </submittedName>
</protein>
<dbReference type="AlphaFoldDB" id="A0A1S2MDZ8"/>
<sequence length="265" mass="28860">MNELNLQNKIIVITGASSGIGLTLALDVAKKGGTPVLLARSTDKLQRASAEILKVTGIVAPFYTLDVSDNEAVLKTFAHILEKHTRVDVLINNAGYAIFDTFIEAKLEDIKGMFDVNVFGLIACTKAVLPAMLKKNSGHIINIASQAGKLATPKSSVYSATKHAVLAITNSLRMELMDTSIFVSAVNPGPIKTPFFDRADVTGNYTKNVEKLMLEPAFVSEKILQLIDKPKREINLPGWMGIGTTFYQLFPTLVEKIAGKRLNQK</sequence>
<dbReference type="PRINTS" id="PR00080">
    <property type="entry name" value="SDRFAMILY"/>
</dbReference>
<dbReference type="PANTHER" id="PTHR44196">
    <property type="entry name" value="DEHYDROGENASE/REDUCTASE SDR FAMILY MEMBER 7B"/>
    <property type="match status" value="1"/>
</dbReference>
<organism evidence="4">
    <name type="scientific">Anaerobacillus isosaccharinicus</name>
    <dbReference type="NCBI Taxonomy" id="1532552"/>
    <lineage>
        <taxon>Bacteria</taxon>
        <taxon>Bacillati</taxon>
        <taxon>Bacillota</taxon>
        <taxon>Bacilli</taxon>
        <taxon>Bacillales</taxon>
        <taxon>Bacillaceae</taxon>
        <taxon>Anaerobacillus</taxon>
    </lineage>
</organism>
<reference evidence="4" key="1">
    <citation type="submission" date="2016-10" db="EMBL/GenBank/DDBJ databases">
        <title>Draft genome sequences of four alkaliphilic bacteria belonging to the Anaerobacillus genus.</title>
        <authorList>
            <person name="Bassil N.M."/>
            <person name="Lloyd J.R."/>
        </authorList>
    </citation>
    <scope>NUCLEOTIDE SEQUENCE [LARGE SCALE GENOMIC DNA]</scope>
    <source>
        <strain evidence="4">NB2006</strain>
    </source>
</reference>
<dbReference type="GO" id="GO:0016616">
    <property type="term" value="F:oxidoreductase activity, acting on the CH-OH group of donors, NAD or NADP as acceptor"/>
    <property type="evidence" value="ECO:0007669"/>
    <property type="project" value="UniProtKB-ARBA"/>
</dbReference>
<dbReference type="PROSITE" id="PS00061">
    <property type="entry name" value="ADH_SHORT"/>
    <property type="match status" value="1"/>
</dbReference>
<dbReference type="Gene3D" id="3.40.50.720">
    <property type="entry name" value="NAD(P)-binding Rossmann-like Domain"/>
    <property type="match status" value="1"/>
</dbReference>
<dbReference type="InterPro" id="IPR002347">
    <property type="entry name" value="SDR_fam"/>
</dbReference>
<evidence type="ECO:0000313" key="4">
    <source>
        <dbReference type="EMBL" id="OIJ22968.1"/>
    </source>
</evidence>
<dbReference type="Pfam" id="PF00106">
    <property type="entry name" value="adh_short"/>
    <property type="match status" value="1"/>
</dbReference>
<dbReference type="PRINTS" id="PR00081">
    <property type="entry name" value="GDHRDH"/>
</dbReference>
<dbReference type="InterPro" id="IPR020904">
    <property type="entry name" value="Sc_DH/Rdtase_CS"/>
</dbReference>
<dbReference type="KEGG" id="aia:AWH56_025745"/>
<comment type="similarity">
    <text evidence="1 3">Belongs to the short-chain dehydrogenases/reductases (SDR) family.</text>
</comment>
<evidence type="ECO:0000256" key="1">
    <source>
        <dbReference type="ARBA" id="ARBA00006484"/>
    </source>
</evidence>
<dbReference type="FunFam" id="3.40.50.720:FF:000047">
    <property type="entry name" value="NADP-dependent L-serine/L-allo-threonine dehydrogenase"/>
    <property type="match status" value="1"/>
</dbReference>
<dbReference type="OrthoDB" id="9793345at2"/>
<comment type="caution">
    <text evidence="4">The sequence shown here is derived from an EMBL/GenBank/DDBJ whole genome shotgun (WGS) entry which is preliminary data.</text>
</comment>
<name>A0A1S2MDZ8_9BACI</name>
<dbReference type="SUPFAM" id="SSF51735">
    <property type="entry name" value="NAD(P)-binding Rossmann-fold domains"/>
    <property type="match status" value="1"/>
</dbReference>
<evidence type="ECO:0000256" key="2">
    <source>
        <dbReference type="ARBA" id="ARBA00023002"/>
    </source>
</evidence>
<keyword evidence="2" id="KW-0560">Oxidoreductase</keyword>
<gene>
    <name evidence="4" type="ORF">AWH56_03255</name>
</gene>